<reference evidence="2 3" key="1">
    <citation type="submission" date="2015-08" db="EMBL/GenBank/DDBJ databases">
        <authorList>
            <person name="Babu N.S."/>
            <person name="Beckwith C.J."/>
            <person name="Beseler K.G."/>
            <person name="Brison A."/>
            <person name="Carone J.V."/>
            <person name="Caskin T.P."/>
            <person name="Diamond M."/>
            <person name="Durham M.E."/>
            <person name="Foxe J.M."/>
            <person name="Go M."/>
            <person name="Henderson B.A."/>
            <person name="Jones I.B."/>
            <person name="McGettigan J.A."/>
            <person name="Micheletti S.J."/>
            <person name="Nasrallah M.E."/>
            <person name="Ortiz D."/>
            <person name="Piller C.R."/>
            <person name="Privatt S.R."/>
            <person name="Schneider S.L."/>
            <person name="Sharp S."/>
            <person name="Smith T.C."/>
            <person name="Stanton J.D."/>
            <person name="Ullery H.E."/>
            <person name="Wilson R.J."/>
            <person name="Serrano M.G."/>
            <person name="Buck G."/>
            <person name="Lee V."/>
            <person name="Wang Y."/>
            <person name="Carvalho R."/>
            <person name="Voegtly L."/>
            <person name="Shi R."/>
            <person name="Duckworth R."/>
            <person name="Johnson A."/>
            <person name="Loviza R."/>
            <person name="Walstead R."/>
            <person name="Shah Z."/>
            <person name="Kiflezghi M."/>
            <person name="Wade K."/>
            <person name="Ball S.L."/>
            <person name="Bradley K.W."/>
            <person name="Asai D.J."/>
            <person name="Bowman C.A."/>
            <person name="Russell D.A."/>
            <person name="Pope W.H."/>
            <person name="Jacobs-Sera D."/>
            <person name="Hendrix R.W."/>
            <person name="Hatfull G.F."/>
        </authorList>
    </citation>
    <scope>NUCLEOTIDE SEQUENCE [LARGE SCALE GENOMIC DNA]</scope>
    <source>
        <strain evidence="2 3">DSM 27648</strain>
    </source>
</reference>
<dbReference type="Proteomes" id="UP000064967">
    <property type="component" value="Chromosome"/>
</dbReference>
<dbReference type="OrthoDB" id="5523137at2"/>
<evidence type="ECO:0000313" key="3">
    <source>
        <dbReference type="Proteomes" id="UP000064967"/>
    </source>
</evidence>
<gene>
    <name evidence="2" type="ORF">AKJ09_00755</name>
</gene>
<dbReference type="Pfam" id="PF07661">
    <property type="entry name" value="MORN_2"/>
    <property type="match status" value="2"/>
</dbReference>
<feature type="region of interest" description="Disordered" evidence="1">
    <location>
        <begin position="1"/>
        <end position="46"/>
    </location>
</feature>
<sequence length="505" mass="56589">MAAKKTTKATTKHKIPPRPKQAPTDAEWIPKDKVFRAGPKDAKGRKQGLWREWYPSGRVSGEVNYKDDAEHGGAWWERGEGGESSLDGTFDAKVVRVEQTYDRGVMTGERCFTKGGKVVGSDGKPWPKRPATVPEAASWIHATEAWVEGPLFGNMNGRQRLWYRDGQLLEDAHYLDGDRHGKSLRYKYGSLTVASTLDGPPLTSLVEAEYDKGQLLRAAFFESDLGKSDDLRVVTVDKPLAVAHFKKGKLHGKLSWNVERHLTLMDPVLKFDDVEVTVDELFGERRVRDLDHVEAEYENGKLVSIRNFDERGKEILPAKPVKDFGQTIERETISGYIERGDLARDLAAFFPKYAASKIDEDAARAKKAFARLPKEHQAAAKALDALARGKKFPSLVTTSLDAYGFDTVKNELYGATDDRYFGLAYDGMGNMQFLDLKTGKVLGYEHEEGIFDKRRAFPTLDEWAFAMVRLELVLERRVPAAAMKKLFKRLGLAAGVFELGIIADD</sequence>
<dbReference type="RefSeq" id="WP_146645745.1">
    <property type="nucleotide sequence ID" value="NZ_CP012333.1"/>
</dbReference>
<dbReference type="EMBL" id="CP012333">
    <property type="protein sequence ID" value="AKU94091.1"/>
    <property type="molecule type" value="Genomic_DNA"/>
</dbReference>
<evidence type="ECO:0000313" key="2">
    <source>
        <dbReference type="EMBL" id="AKU94091.1"/>
    </source>
</evidence>
<feature type="compositionally biased region" description="Basic and acidic residues" evidence="1">
    <location>
        <begin position="28"/>
        <end position="44"/>
    </location>
</feature>
<dbReference type="KEGG" id="llu:AKJ09_00755"/>
<protein>
    <submittedName>
        <fullName evidence="2">Thioredoxin</fullName>
    </submittedName>
</protein>
<dbReference type="Gene3D" id="2.20.110.10">
    <property type="entry name" value="Histone H3 K4-specific methyltransferase SET7/9 N-terminal domain"/>
    <property type="match status" value="1"/>
</dbReference>
<feature type="compositionally biased region" description="Basic residues" evidence="1">
    <location>
        <begin position="1"/>
        <end position="17"/>
    </location>
</feature>
<evidence type="ECO:0000256" key="1">
    <source>
        <dbReference type="SAM" id="MobiDB-lite"/>
    </source>
</evidence>
<dbReference type="STRING" id="1391654.AKJ09_00755"/>
<proteinExistence type="predicted"/>
<dbReference type="InterPro" id="IPR011652">
    <property type="entry name" value="MORN_2"/>
</dbReference>
<accession>A0A0K1PL03</accession>
<dbReference type="AlphaFoldDB" id="A0A0K1PL03"/>
<dbReference type="SUPFAM" id="SSF82185">
    <property type="entry name" value="Histone H3 K4-specific methyltransferase SET7/9 N-terminal domain"/>
    <property type="match status" value="1"/>
</dbReference>
<name>A0A0K1PL03_9BACT</name>
<organism evidence="2 3">
    <name type="scientific">Labilithrix luteola</name>
    <dbReference type="NCBI Taxonomy" id="1391654"/>
    <lineage>
        <taxon>Bacteria</taxon>
        <taxon>Pseudomonadati</taxon>
        <taxon>Myxococcota</taxon>
        <taxon>Polyangia</taxon>
        <taxon>Polyangiales</taxon>
        <taxon>Labilitrichaceae</taxon>
        <taxon>Labilithrix</taxon>
    </lineage>
</organism>
<keyword evidence="3" id="KW-1185">Reference proteome</keyword>